<dbReference type="GO" id="GO:1904680">
    <property type="term" value="F:peptide transmembrane transporter activity"/>
    <property type="evidence" value="ECO:0007669"/>
    <property type="project" value="TreeGrafter"/>
</dbReference>
<proteinExistence type="inferred from homology"/>
<evidence type="ECO:0000256" key="2">
    <source>
        <dbReference type="ARBA" id="ARBA00005695"/>
    </source>
</evidence>
<dbReference type="CDD" id="cd00995">
    <property type="entry name" value="PBP2_NikA_DppA_OppA_like"/>
    <property type="match status" value="1"/>
</dbReference>
<reference evidence="5 6" key="1">
    <citation type="journal article" date="2015" name="Genome Announc.">
        <title>Genome Assemblies of Three Soil-Associated Devosia species: D. insulae, D. limi, and D. soli.</title>
        <authorList>
            <person name="Hassan Y.I."/>
            <person name="Lepp D."/>
            <person name="Zhou T."/>
        </authorList>
    </citation>
    <scope>NUCLEOTIDE SEQUENCE [LARGE SCALE GENOMIC DNA]</scope>
    <source>
        <strain evidence="5 6">DS-56</strain>
    </source>
</reference>
<comment type="caution">
    <text evidence="5">The sequence shown here is derived from an EMBL/GenBank/DDBJ whole genome shotgun (WGS) entry which is preliminary data.</text>
</comment>
<evidence type="ECO:0000256" key="1">
    <source>
        <dbReference type="ARBA" id="ARBA00004418"/>
    </source>
</evidence>
<accession>A0A1E5XHV4</accession>
<dbReference type="InterPro" id="IPR039424">
    <property type="entry name" value="SBP_5"/>
</dbReference>
<dbReference type="GO" id="GO:0015833">
    <property type="term" value="P:peptide transport"/>
    <property type="evidence" value="ECO:0007669"/>
    <property type="project" value="TreeGrafter"/>
</dbReference>
<gene>
    <name evidence="5" type="ORF">VW23_006045</name>
</gene>
<keyword evidence="3" id="KW-0732">Signal</keyword>
<feature type="chain" id="PRO_5009190147" evidence="3">
    <location>
        <begin position="22"/>
        <end position="540"/>
    </location>
</feature>
<dbReference type="InterPro" id="IPR023765">
    <property type="entry name" value="SBP_5_CS"/>
</dbReference>
<dbReference type="PANTHER" id="PTHR30290">
    <property type="entry name" value="PERIPLASMIC BINDING COMPONENT OF ABC TRANSPORTER"/>
    <property type="match status" value="1"/>
</dbReference>
<evidence type="ECO:0000313" key="5">
    <source>
        <dbReference type="EMBL" id="OEO28179.1"/>
    </source>
</evidence>
<protein>
    <submittedName>
        <fullName evidence="5">Peptide ABC transporter substrate-binding protein</fullName>
    </submittedName>
</protein>
<dbReference type="EMBL" id="LAJE02000394">
    <property type="protein sequence ID" value="OEO28179.1"/>
    <property type="molecule type" value="Genomic_DNA"/>
</dbReference>
<comment type="similarity">
    <text evidence="2">Belongs to the bacterial solute-binding protein 5 family.</text>
</comment>
<comment type="subcellular location">
    <subcellularLocation>
        <location evidence="1">Periplasm</location>
    </subcellularLocation>
</comment>
<dbReference type="Gene3D" id="3.10.105.10">
    <property type="entry name" value="Dipeptide-binding Protein, Domain 3"/>
    <property type="match status" value="1"/>
</dbReference>
<dbReference type="Gene3D" id="3.40.190.10">
    <property type="entry name" value="Periplasmic binding protein-like II"/>
    <property type="match status" value="1"/>
</dbReference>
<dbReference type="PROSITE" id="PS01040">
    <property type="entry name" value="SBP_BACTERIAL_5"/>
    <property type="match status" value="1"/>
</dbReference>
<dbReference type="Proteomes" id="UP000095463">
    <property type="component" value="Unassembled WGS sequence"/>
</dbReference>
<feature type="signal peptide" evidence="3">
    <location>
        <begin position="1"/>
        <end position="21"/>
    </location>
</feature>
<feature type="domain" description="Solute-binding protein family 5" evidence="4">
    <location>
        <begin position="25"/>
        <end position="137"/>
    </location>
</feature>
<feature type="domain" description="Solute-binding protein family 5" evidence="4">
    <location>
        <begin position="317"/>
        <end position="538"/>
    </location>
</feature>
<keyword evidence="6" id="KW-1185">Reference proteome</keyword>
<evidence type="ECO:0000313" key="6">
    <source>
        <dbReference type="Proteomes" id="UP000095463"/>
    </source>
</evidence>
<organism evidence="5 6">
    <name type="scientific">Devosia insulae DS-56</name>
    <dbReference type="NCBI Taxonomy" id="1116389"/>
    <lineage>
        <taxon>Bacteria</taxon>
        <taxon>Pseudomonadati</taxon>
        <taxon>Pseudomonadota</taxon>
        <taxon>Alphaproteobacteria</taxon>
        <taxon>Hyphomicrobiales</taxon>
        <taxon>Devosiaceae</taxon>
        <taxon>Devosia</taxon>
    </lineage>
</organism>
<dbReference type="RefSeq" id="WP_069912507.1">
    <property type="nucleotide sequence ID" value="NZ_LAJE02000394.1"/>
</dbReference>
<evidence type="ECO:0000256" key="3">
    <source>
        <dbReference type="SAM" id="SignalP"/>
    </source>
</evidence>
<dbReference type="AlphaFoldDB" id="A0A1E5XHV4"/>
<dbReference type="SUPFAM" id="SSF53850">
    <property type="entry name" value="Periplasmic binding protein-like II"/>
    <property type="match status" value="2"/>
</dbReference>
<dbReference type="InterPro" id="IPR000914">
    <property type="entry name" value="SBP_5_dom"/>
</dbReference>
<sequence length="540" mass="59541">MKILLALGMALLMSTSAIGTAAAQATNNNPLSDVRVRQAIAYAIDMQTIIDTIFDGNAVKAVGMLPNGPFKNPELNPYDYNPDKARELLKEAGWDSNRTLEMVYYYDDQITANLMQALQAYFADVGINMNARLLTGDVAKTLGAIPPNPTDKSLVSWDLGYGARAAIVMQEYYNDYATGKASSDQFPGSPEMDAAIAATNASTDTEKQKEAFFAIEKLMNDNVYTVPLYYQQLFTVESDRMNRNGGAYGNEQFNYNWDVQNWTVEPDASGKHVFYTNGAPVDYFEHPWANLGLWVGNRFVFDRLLFANGSMTGIAGGDLAESYTISDDGKTVTLTLRDNIKWHDGEPITVDDVTWSFEAALFVPNLHGVVGKTLNALEGAADYMAKKAEHISGISTEGNTITLKFATLDPNVLISLSQFAPLPKKYFEGTDPTVLQQNAFWQKPVGSGPFKVDTVAFGDYASLLPFDDYFLGKPKIDQVVAFASADGDVNMVKNAAANRIDFAVTKVTSDVKALKDMPHMKLTPMDIPYTRMMWINTYDK</sequence>
<name>A0A1E5XHV4_9HYPH</name>
<dbReference type="OrthoDB" id="9803988at2"/>
<dbReference type="Pfam" id="PF00496">
    <property type="entry name" value="SBP_bac_5"/>
    <property type="match status" value="2"/>
</dbReference>
<evidence type="ECO:0000259" key="4">
    <source>
        <dbReference type="Pfam" id="PF00496"/>
    </source>
</evidence>